<sequence>MISEEEPCKKCGGIRFSYLAEVWDEQNGWIQLPEFDDNYYCSNDVCDEDGLKPHEFEKLFRSIQQNIKDIDLD</sequence>
<name>A0A150J659_9EURY</name>
<reference evidence="1 2" key="1">
    <citation type="journal article" date="2016" name="ISME J.">
        <title>Chasing the elusive Euryarchaeota class WSA2: genomes reveal a uniquely fastidious methyl-reducing methanogen.</title>
        <authorList>
            <person name="Nobu M.K."/>
            <person name="Narihiro T."/>
            <person name="Kuroda K."/>
            <person name="Mei R."/>
            <person name="Liu W.T."/>
        </authorList>
    </citation>
    <scope>NUCLEOTIDE SEQUENCE [LARGE SCALE GENOMIC DNA]</scope>
    <source>
        <strain evidence="1">U1lsi0528_Bin055</strain>
    </source>
</reference>
<dbReference type="AlphaFoldDB" id="A0A150J659"/>
<organism evidence="1 2">
    <name type="scientific">Candidatus Methanofastidiosum methylothiophilum</name>
    <dbReference type="NCBI Taxonomy" id="1705564"/>
    <lineage>
        <taxon>Archaea</taxon>
        <taxon>Methanobacteriati</taxon>
        <taxon>Methanobacteriota</taxon>
        <taxon>Stenosarchaea group</taxon>
        <taxon>Candidatus Methanofastidiosia</taxon>
        <taxon>Candidatus Methanofastidiosales</taxon>
        <taxon>Candidatus Methanofastidiosaceae</taxon>
        <taxon>Candidatus Methanofastidiosum</taxon>
    </lineage>
</organism>
<comment type="caution">
    <text evidence="1">The sequence shown here is derived from an EMBL/GenBank/DDBJ whole genome shotgun (WGS) entry which is preliminary data.</text>
</comment>
<protein>
    <submittedName>
        <fullName evidence="1">Uncharacterized protein</fullName>
    </submittedName>
</protein>
<evidence type="ECO:0000313" key="2">
    <source>
        <dbReference type="Proteomes" id="UP000075398"/>
    </source>
</evidence>
<gene>
    <name evidence="1" type="ORF">AMQ22_00810</name>
</gene>
<accession>A0A150J659</accession>
<dbReference type="EMBL" id="LNGC01000023">
    <property type="protein sequence ID" value="KYC52474.1"/>
    <property type="molecule type" value="Genomic_DNA"/>
</dbReference>
<dbReference type="Proteomes" id="UP000075398">
    <property type="component" value="Unassembled WGS sequence"/>
</dbReference>
<evidence type="ECO:0000313" key="1">
    <source>
        <dbReference type="EMBL" id="KYC52474.1"/>
    </source>
</evidence>
<proteinExistence type="predicted"/>